<feature type="transmembrane region" description="Helical" evidence="1">
    <location>
        <begin position="5"/>
        <end position="23"/>
    </location>
</feature>
<name>A0A164H6P0_BACCE</name>
<feature type="transmembrane region" description="Helical" evidence="1">
    <location>
        <begin position="29"/>
        <end position="46"/>
    </location>
</feature>
<dbReference type="PATRIC" id="fig|1396.539.peg.672"/>
<gene>
    <name evidence="2" type="ORF">B4082_1296</name>
</gene>
<dbReference type="EMBL" id="LJKA01000016">
    <property type="protein sequence ID" value="KZD39517.1"/>
    <property type="molecule type" value="Genomic_DNA"/>
</dbReference>
<keyword evidence="1" id="KW-0812">Transmembrane</keyword>
<evidence type="ECO:0000313" key="2">
    <source>
        <dbReference type="EMBL" id="KZD39517.1"/>
    </source>
</evidence>
<comment type="caution">
    <text evidence="2">The sequence shown here is derived from an EMBL/GenBank/DDBJ whole genome shotgun (WGS) entry which is preliminary data.</text>
</comment>
<reference evidence="2 3" key="1">
    <citation type="submission" date="2015-09" db="EMBL/GenBank/DDBJ databases">
        <title>Bacillus cereus food isolates.</title>
        <authorList>
            <person name="Boekhorst J."/>
        </authorList>
    </citation>
    <scope>NUCLEOTIDE SEQUENCE [LARGE SCALE GENOMIC DNA]</scope>
    <source>
        <strain evidence="2 3">B4082</strain>
    </source>
</reference>
<dbReference type="Proteomes" id="UP000076501">
    <property type="component" value="Unassembled WGS sequence"/>
</dbReference>
<sequence>MFKKLLANFLFMLVVLLLTVEYLPNKNPYIFVGVISCILATGLYAIDRFFKRLTTE</sequence>
<keyword evidence="1" id="KW-0472">Membrane</keyword>
<keyword evidence="1" id="KW-1133">Transmembrane helix</keyword>
<dbReference type="AlphaFoldDB" id="A0A164H6P0"/>
<proteinExistence type="predicted"/>
<evidence type="ECO:0000256" key="1">
    <source>
        <dbReference type="SAM" id="Phobius"/>
    </source>
</evidence>
<evidence type="ECO:0000313" key="3">
    <source>
        <dbReference type="Proteomes" id="UP000076501"/>
    </source>
</evidence>
<organism evidence="2 3">
    <name type="scientific">Bacillus cereus</name>
    <dbReference type="NCBI Taxonomy" id="1396"/>
    <lineage>
        <taxon>Bacteria</taxon>
        <taxon>Bacillati</taxon>
        <taxon>Bacillota</taxon>
        <taxon>Bacilli</taxon>
        <taxon>Bacillales</taxon>
        <taxon>Bacillaceae</taxon>
        <taxon>Bacillus</taxon>
        <taxon>Bacillus cereus group</taxon>
    </lineage>
</organism>
<evidence type="ECO:0008006" key="4">
    <source>
        <dbReference type="Google" id="ProtNLM"/>
    </source>
</evidence>
<dbReference type="RefSeq" id="WP_162840199.1">
    <property type="nucleotide sequence ID" value="NZ_JAEHBS010000023.1"/>
</dbReference>
<accession>A0A164H6P0</accession>
<protein>
    <recommendedName>
        <fullName evidence="4">Group-specific protein</fullName>
    </recommendedName>
</protein>